<dbReference type="EMBL" id="BDQX01000400">
    <property type="protein sequence ID" value="GBG11489.1"/>
    <property type="molecule type" value="Genomic_DNA"/>
</dbReference>
<sequence>GSGRGRDSAAASPESRGGGALRDRTQLKAGLSVRHRVFGPGIIAKVAGDGIEILFGETNMKSLSVAMCLNKGLLEPID</sequence>
<feature type="non-terminal residue" evidence="2">
    <location>
        <position position="1"/>
    </location>
</feature>
<dbReference type="GO" id="GO:0004386">
    <property type="term" value="F:helicase activity"/>
    <property type="evidence" value="ECO:0007669"/>
    <property type="project" value="UniProtKB-KW"/>
</dbReference>
<gene>
    <name evidence="2" type="ORF">PAT3040_06310</name>
</gene>
<dbReference type="RefSeq" id="WP_219930341.1">
    <property type="nucleotide sequence ID" value="NZ_BDQX01000400.1"/>
</dbReference>
<dbReference type="AlphaFoldDB" id="A0A2R5F0M7"/>
<organism evidence="2 3">
    <name type="scientific">Paenibacillus agaridevorans</name>
    <dbReference type="NCBI Taxonomy" id="171404"/>
    <lineage>
        <taxon>Bacteria</taxon>
        <taxon>Bacillati</taxon>
        <taxon>Bacillota</taxon>
        <taxon>Bacilli</taxon>
        <taxon>Bacillales</taxon>
        <taxon>Paenibacillaceae</taxon>
        <taxon>Paenibacillus</taxon>
    </lineage>
</organism>
<accession>A0A2R5F0M7</accession>
<evidence type="ECO:0000313" key="3">
    <source>
        <dbReference type="Proteomes" id="UP000245202"/>
    </source>
</evidence>
<keyword evidence="2" id="KW-0067">ATP-binding</keyword>
<comment type="caution">
    <text evidence="2">The sequence shown here is derived from an EMBL/GenBank/DDBJ whole genome shotgun (WGS) entry which is preliminary data.</text>
</comment>
<proteinExistence type="predicted"/>
<keyword evidence="2" id="KW-0378">Hydrolase</keyword>
<keyword evidence="2" id="KW-0347">Helicase</keyword>
<feature type="region of interest" description="Disordered" evidence="1">
    <location>
        <begin position="1"/>
        <end position="23"/>
    </location>
</feature>
<dbReference type="Proteomes" id="UP000245202">
    <property type="component" value="Unassembled WGS sequence"/>
</dbReference>
<keyword evidence="3" id="KW-1185">Reference proteome</keyword>
<keyword evidence="2" id="KW-0547">Nucleotide-binding</keyword>
<evidence type="ECO:0000256" key="1">
    <source>
        <dbReference type="SAM" id="MobiDB-lite"/>
    </source>
</evidence>
<protein>
    <submittedName>
        <fullName evidence="2">Putative helicase UvrD</fullName>
    </submittedName>
</protein>
<name>A0A2R5F0M7_9BACL</name>
<reference evidence="2 3" key="1">
    <citation type="submission" date="2017-08" db="EMBL/GenBank/DDBJ databases">
        <title>Substantial Increase in Enzyme Production by Combined Drug-Resistance Mutations in Paenibacillus agaridevorans.</title>
        <authorList>
            <person name="Tanaka Y."/>
            <person name="Funane K."/>
            <person name="Hosaka T."/>
            <person name="Shiwa Y."/>
            <person name="Fujita N."/>
            <person name="Miyazaki T."/>
            <person name="Yoshikawa H."/>
            <person name="Murakami K."/>
            <person name="Kasahara K."/>
            <person name="Inaoka T."/>
            <person name="Hiraga Y."/>
            <person name="Ochi K."/>
        </authorList>
    </citation>
    <scope>NUCLEOTIDE SEQUENCE [LARGE SCALE GENOMIC DNA]</scope>
    <source>
        <strain evidence="2 3">T-3040</strain>
    </source>
</reference>
<evidence type="ECO:0000313" key="2">
    <source>
        <dbReference type="EMBL" id="GBG11489.1"/>
    </source>
</evidence>